<dbReference type="PANTHER" id="PTHR10625">
    <property type="entry name" value="HISTONE DEACETYLASE HDAC1-RELATED"/>
    <property type="match status" value="1"/>
</dbReference>
<dbReference type="GO" id="GO:0016787">
    <property type="term" value="F:hydrolase activity"/>
    <property type="evidence" value="ECO:0007669"/>
    <property type="project" value="UniProtKB-KW"/>
</dbReference>
<accession>A0A517VH23</accession>
<dbReference type="Proteomes" id="UP000316855">
    <property type="component" value="Chromosome"/>
</dbReference>
<dbReference type="EMBL" id="CP036343">
    <property type="protein sequence ID" value="QDT92314.1"/>
    <property type="molecule type" value="Genomic_DNA"/>
</dbReference>
<dbReference type="Pfam" id="PF00850">
    <property type="entry name" value="Hist_deacetyl"/>
    <property type="match status" value="1"/>
</dbReference>
<dbReference type="KEGG" id="gax:Pan161_39810"/>
<keyword evidence="4" id="KW-1185">Reference proteome</keyword>
<dbReference type="SUPFAM" id="SSF52768">
    <property type="entry name" value="Arginase/deacetylase"/>
    <property type="match status" value="1"/>
</dbReference>
<name>A0A517VH23_9PLAN</name>
<evidence type="ECO:0000313" key="3">
    <source>
        <dbReference type="EMBL" id="QDT92314.1"/>
    </source>
</evidence>
<dbReference type="Gene3D" id="3.40.800.20">
    <property type="entry name" value="Histone deacetylase domain"/>
    <property type="match status" value="1"/>
</dbReference>
<dbReference type="InterPro" id="IPR000286">
    <property type="entry name" value="HDACs"/>
</dbReference>
<dbReference type="InterPro" id="IPR023801">
    <property type="entry name" value="His_deacetylse_dom"/>
</dbReference>
<dbReference type="InterPro" id="IPR037138">
    <property type="entry name" value="His_deacetylse_dom_sf"/>
</dbReference>
<protein>
    <submittedName>
        <fullName evidence="3">Histone deacetylase-like amidohydrolase</fullName>
        <ecNumber evidence="3">3.5.1.-</ecNumber>
    </submittedName>
</protein>
<dbReference type="CDD" id="cd09992">
    <property type="entry name" value="HDAC_classII"/>
    <property type="match status" value="1"/>
</dbReference>
<dbReference type="PRINTS" id="PR01270">
    <property type="entry name" value="HDASUPER"/>
</dbReference>
<organism evidence="3 4">
    <name type="scientific">Gimesia algae</name>
    <dbReference type="NCBI Taxonomy" id="2527971"/>
    <lineage>
        <taxon>Bacteria</taxon>
        <taxon>Pseudomonadati</taxon>
        <taxon>Planctomycetota</taxon>
        <taxon>Planctomycetia</taxon>
        <taxon>Planctomycetales</taxon>
        <taxon>Planctomycetaceae</taxon>
        <taxon>Gimesia</taxon>
    </lineage>
</organism>
<comment type="similarity">
    <text evidence="1">Belongs to the histone deacetylase family.</text>
</comment>
<reference evidence="3 4" key="1">
    <citation type="submission" date="2019-02" db="EMBL/GenBank/DDBJ databases">
        <title>Deep-cultivation of Planctomycetes and their phenomic and genomic characterization uncovers novel biology.</title>
        <authorList>
            <person name="Wiegand S."/>
            <person name="Jogler M."/>
            <person name="Boedeker C."/>
            <person name="Pinto D."/>
            <person name="Vollmers J."/>
            <person name="Rivas-Marin E."/>
            <person name="Kohn T."/>
            <person name="Peeters S.H."/>
            <person name="Heuer A."/>
            <person name="Rast P."/>
            <person name="Oberbeckmann S."/>
            <person name="Bunk B."/>
            <person name="Jeske O."/>
            <person name="Meyerdierks A."/>
            <person name="Storesund J.E."/>
            <person name="Kallscheuer N."/>
            <person name="Luecker S."/>
            <person name="Lage O.M."/>
            <person name="Pohl T."/>
            <person name="Merkel B.J."/>
            <person name="Hornburger P."/>
            <person name="Mueller R.-W."/>
            <person name="Bruemmer F."/>
            <person name="Labrenz M."/>
            <person name="Spormann A.M."/>
            <person name="Op den Camp H."/>
            <person name="Overmann J."/>
            <person name="Amann R."/>
            <person name="Jetten M.S.M."/>
            <person name="Mascher T."/>
            <person name="Medema M.H."/>
            <person name="Devos D.P."/>
            <person name="Kaster A.-K."/>
            <person name="Ovreas L."/>
            <person name="Rohde M."/>
            <person name="Galperin M.Y."/>
            <person name="Jogler C."/>
        </authorList>
    </citation>
    <scope>NUCLEOTIDE SEQUENCE [LARGE SCALE GENOMIC DNA]</scope>
    <source>
        <strain evidence="3 4">Pan161</strain>
    </source>
</reference>
<sequence>MIIPVWNGYDMAVFFQSTTFLRHETGAHPECALRLETVMNQVAGAAVPNLSILNDPQISLGEEISRVHPESYLNRLQAFSASGGGRIESDTVMSADSYEVARYAAGCAVEAVDQVINGQVEQVFCASRPPGHHAFSDRAMGFCLFNNVAIAARHAIDFHDLNRVLIVDWDVHHGNGTQDIFYEEDSVYFFSAHRHPFYPGTGLGHETGSGAGLGTIWNLPLAFGIPRQDYFSQFERMLIDAAAKCQPELILISAGFDAHKEDPIGSLGLETEDFGTLTRLVKGVAREYCGGRIVSLLEGGYHPQRLAESVVCHLTSLSND</sequence>
<dbReference type="GO" id="GO:0004407">
    <property type="term" value="F:histone deacetylase activity"/>
    <property type="evidence" value="ECO:0007669"/>
    <property type="project" value="TreeGrafter"/>
</dbReference>
<dbReference type="EC" id="3.5.1.-" evidence="3"/>
<dbReference type="AlphaFoldDB" id="A0A517VH23"/>
<feature type="domain" description="Histone deacetylase" evidence="2">
    <location>
        <begin position="28"/>
        <end position="315"/>
    </location>
</feature>
<proteinExistence type="inferred from homology"/>
<dbReference type="PANTHER" id="PTHR10625:SF10">
    <property type="entry name" value="HISTONE DEACETYLASE HDAC1"/>
    <property type="match status" value="1"/>
</dbReference>
<evidence type="ECO:0000256" key="1">
    <source>
        <dbReference type="ARBA" id="ARBA00005947"/>
    </source>
</evidence>
<dbReference type="InterPro" id="IPR023696">
    <property type="entry name" value="Ureohydrolase_dom_sf"/>
</dbReference>
<keyword evidence="3" id="KW-0378">Hydrolase</keyword>
<gene>
    <name evidence="3" type="primary">hdaH_3</name>
    <name evidence="3" type="ORF">Pan161_39810</name>
</gene>
<evidence type="ECO:0000313" key="4">
    <source>
        <dbReference type="Proteomes" id="UP000316855"/>
    </source>
</evidence>
<evidence type="ECO:0000259" key="2">
    <source>
        <dbReference type="Pfam" id="PF00850"/>
    </source>
</evidence>
<dbReference type="GO" id="GO:0040029">
    <property type="term" value="P:epigenetic regulation of gene expression"/>
    <property type="evidence" value="ECO:0007669"/>
    <property type="project" value="TreeGrafter"/>
</dbReference>